<name>A0ABR3YI97_9PEZI</name>
<proteinExistence type="predicted"/>
<dbReference type="Proteomes" id="UP001583280">
    <property type="component" value="Unassembled WGS sequence"/>
</dbReference>
<protein>
    <submittedName>
        <fullName evidence="1">Uncharacterized protein</fullName>
    </submittedName>
</protein>
<keyword evidence="2" id="KW-1185">Reference proteome</keyword>
<reference evidence="1 2" key="1">
    <citation type="journal article" date="2024" name="IMA Fungus">
        <title>IMA Genome - F19 : A genome assembly and annotation guide to empower mycologists, including annotated draft genome sequences of Ceratocystis pirilliformis, Diaporthe australafricana, Fusarium ophioides, Paecilomyces lecythidis, and Sporothrix stenoceras.</title>
        <authorList>
            <person name="Aylward J."/>
            <person name="Wilson A.M."/>
            <person name="Visagie C.M."/>
            <person name="Spraker J."/>
            <person name="Barnes I."/>
            <person name="Buitendag C."/>
            <person name="Ceriani C."/>
            <person name="Del Mar Angel L."/>
            <person name="du Plessis D."/>
            <person name="Fuchs T."/>
            <person name="Gasser K."/>
            <person name="Kramer D."/>
            <person name="Li W."/>
            <person name="Munsamy K."/>
            <person name="Piso A."/>
            <person name="Price J.L."/>
            <person name="Sonnekus B."/>
            <person name="Thomas C."/>
            <person name="van der Nest A."/>
            <person name="van Dijk A."/>
            <person name="van Heerden A."/>
            <person name="van Vuuren N."/>
            <person name="Yilmaz N."/>
            <person name="Duong T.A."/>
            <person name="van der Merwe N.A."/>
            <person name="Wingfield M.J."/>
            <person name="Wingfield B.D."/>
        </authorList>
    </citation>
    <scope>NUCLEOTIDE SEQUENCE [LARGE SCALE GENOMIC DNA]</scope>
    <source>
        <strain evidence="1 2">CMW 12675</strain>
    </source>
</reference>
<dbReference type="EMBL" id="JAWDJO010000282">
    <property type="protein sequence ID" value="KAL1888055.1"/>
    <property type="molecule type" value="Genomic_DNA"/>
</dbReference>
<comment type="caution">
    <text evidence="1">The sequence shown here is derived from an EMBL/GenBank/DDBJ whole genome shotgun (WGS) entry which is preliminary data.</text>
</comment>
<organism evidence="1 2">
    <name type="scientific">Ceratocystis pirilliformis</name>
    <dbReference type="NCBI Taxonomy" id="259994"/>
    <lineage>
        <taxon>Eukaryota</taxon>
        <taxon>Fungi</taxon>
        <taxon>Dikarya</taxon>
        <taxon>Ascomycota</taxon>
        <taxon>Pezizomycotina</taxon>
        <taxon>Sordariomycetes</taxon>
        <taxon>Hypocreomycetidae</taxon>
        <taxon>Microascales</taxon>
        <taxon>Ceratocystidaceae</taxon>
        <taxon>Ceratocystis</taxon>
    </lineage>
</organism>
<accession>A0ABR3YI97</accession>
<evidence type="ECO:0000313" key="1">
    <source>
        <dbReference type="EMBL" id="KAL1888055.1"/>
    </source>
</evidence>
<gene>
    <name evidence="1" type="ORF">Cpir12675_006325</name>
</gene>
<evidence type="ECO:0000313" key="2">
    <source>
        <dbReference type="Proteomes" id="UP001583280"/>
    </source>
</evidence>
<sequence length="206" mass="23587">MDRQRCLQTRTERYGRNSLDPVVHLYIDMEHEAVTIYEDNLRSESPSRRALDIQNIYTALCLRAGIAPTRMQWIGMDVDDRATAIMLREHRVDNELGLDDFYITPGQAGWEAFSNNRYFQAAAKVIPQVEIDRIAVRRQQRGIQVPGYPPVDVQSITFSFKQPDSEDHDASIDRIDENLLEIKINNNLDSIVKSAQHAILVSSTTL</sequence>